<keyword evidence="2" id="KW-1185">Reference proteome</keyword>
<reference evidence="1" key="1">
    <citation type="submission" date="2021-01" db="EMBL/GenBank/DDBJ databases">
        <title>Complete genome sequence of Clostridiales bacterium R-7.</title>
        <authorList>
            <person name="Mahoney-Kurpe S.C."/>
            <person name="Palevich N."/>
            <person name="Koike S."/>
            <person name="Moon C.D."/>
            <person name="Attwood G.T."/>
        </authorList>
    </citation>
    <scope>NUCLEOTIDE SEQUENCE</scope>
    <source>
        <strain evidence="1">R-7</strain>
    </source>
</reference>
<sequence>MNPYIKNLEKIEFVVTMACTGKCRHCSEGNHDGFTEHIDKTVAAEAVRKICSSYEISTVMTFGGEPLLYPDTVCAIHKTAASLGVAKRQVITNGFFSKNKDKIKTVALSLADSGVNALLLSVDAFHQETIPLDTVMFFAECAVDSGIPIKLQPAWLVSPGDQNPYNEKTKEIIRAFDPLHIPLN</sequence>
<dbReference type="EMBL" id="CP068393">
    <property type="protein sequence ID" value="QUC67449.1"/>
    <property type="molecule type" value="Genomic_DNA"/>
</dbReference>
<evidence type="ECO:0000313" key="2">
    <source>
        <dbReference type="Proteomes" id="UP000682782"/>
    </source>
</evidence>
<proteinExistence type="predicted"/>
<evidence type="ECO:0000313" key="1">
    <source>
        <dbReference type="EMBL" id="QUC67449.1"/>
    </source>
</evidence>
<dbReference type="Proteomes" id="UP000682782">
    <property type="component" value="Chromosome"/>
</dbReference>
<name>A0AC61MX47_9FIRM</name>
<accession>A0AC61MX47</accession>
<gene>
    <name evidence="1" type="ORF">JYE49_01735</name>
</gene>
<protein>
    <submittedName>
        <fullName evidence="1">Radical SAM protein</fullName>
    </submittedName>
</protein>
<organism evidence="1 2">
    <name type="scientific">Aristaeella hokkaidonensis</name>
    <dbReference type="NCBI Taxonomy" id="3046382"/>
    <lineage>
        <taxon>Bacteria</taxon>
        <taxon>Bacillati</taxon>
        <taxon>Bacillota</taxon>
        <taxon>Clostridia</taxon>
        <taxon>Eubacteriales</taxon>
        <taxon>Aristaeellaceae</taxon>
        <taxon>Aristaeella</taxon>
    </lineage>
</organism>